<keyword evidence="3" id="KW-1185">Reference proteome</keyword>
<name>A0A7W6BX90_9SPHN</name>
<comment type="caution">
    <text evidence="2">The sequence shown here is derived from an EMBL/GenBank/DDBJ whole genome shotgun (WGS) entry which is preliminary data.</text>
</comment>
<dbReference type="EMBL" id="JACIDY010000002">
    <property type="protein sequence ID" value="MBB3939623.1"/>
    <property type="molecule type" value="Genomic_DNA"/>
</dbReference>
<evidence type="ECO:0000313" key="3">
    <source>
        <dbReference type="Proteomes" id="UP000561459"/>
    </source>
</evidence>
<protein>
    <submittedName>
        <fullName evidence="2">Uncharacterized protein</fullName>
    </submittedName>
</protein>
<keyword evidence="1" id="KW-0732">Signal</keyword>
<evidence type="ECO:0000256" key="1">
    <source>
        <dbReference type="SAM" id="SignalP"/>
    </source>
</evidence>
<accession>A0A7W6BX90</accession>
<sequence length="108" mass="11575">MTRRLIALAATVTLATTATVAGGIAHASSPAAWAQFDKRVTRACVAASGIRNARPSTIVGFDDRTGMVAMLVSDRTRGSSMSKLCLYNKRTQKAYVDDAEMWSAPPQR</sequence>
<feature type="signal peptide" evidence="1">
    <location>
        <begin position="1"/>
        <end position="20"/>
    </location>
</feature>
<proteinExistence type="predicted"/>
<dbReference type="RefSeq" id="WP_221225975.1">
    <property type="nucleotide sequence ID" value="NZ_JACIDY010000002.1"/>
</dbReference>
<feature type="chain" id="PRO_5031396242" evidence="1">
    <location>
        <begin position="21"/>
        <end position="108"/>
    </location>
</feature>
<reference evidence="2 3" key="1">
    <citation type="submission" date="2020-08" db="EMBL/GenBank/DDBJ databases">
        <title>Genomic Encyclopedia of Type Strains, Phase IV (KMG-IV): sequencing the most valuable type-strain genomes for metagenomic binning, comparative biology and taxonomic classification.</title>
        <authorList>
            <person name="Goeker M."/>
        </authorList>
    </citation>
    <scope>NUCLEOTIDE SEQUENCE [LARGE SCALE GENOMIC DNA]</scope>
    <source>
        <strain evidence="2 3">DSM 27568</strain>
    </source>
</reference>
<evidence type="ECO:0000313" key="2">
    <source>
        <dbReference type="EMBL" id="MBB3939623.1"/>
    </source>
</evidence>
<organism evidence="2 3">
    <name type="scientific">Novosphingobium fluoreni</name>
    <dbReference type="NCBI Taxonomy" id="1391222"/>
    <lineage>
        <taxon>Bacteria</taxon>
        <taxon>Pseudomonadati</taxon>
        <taxon>Pseudomonadota</taxon>
        <taxon>Alphaproteobacteria</taxon>
        <taxon>Sphingomonadales</taxon>
        <taxon>Sphingomonadaceae</taxon>
        <taxon>Novosphingobium</taxon>
    </lineage>
</organism>
<gene>
    <name evidence="2" type="ORF">GGR39_001263</name>
</gene>
<dbReference type="AlphaFoldDB" id="A0A7W6BX90"/>
<dbReference type="Proteomes" id="UP000561459">
    <property type="component" value="Unassembled WGS sequence"/>
</dbReference>